<name>A0A6P5LLM0_PHACI</name>
<organism evidence="3 4">
    <name type="scientific">Phascolarctos cinereus</name>
    <name type="common">Koala</name>
    <dbReference type="NCBI Taxonomy" id="38626"/>
    <lineage>
        <taxon>Eukaryota</taxon>
        <taxon>Metazoa</taxon>
        <taxon>Chordata</taxon>
        <taxon>Craniata</taxon>
        <taxon>Vertebrata</taxon>
        <taxon>Euteleostomi</taxon>
        <taxon>Mammalia</taxon>
        <taxon>Metatheria</taxon>
        <taxon>Diprotodontia</taxon>
        <taxon>Phascolarctidae</taxon>
        <taxon>Phascolarctos</taxon>
    </lineage>
</organism>
<evidence type="ECO:0000313" key="4">
    <source>
        <dbReference type="RefSeq" id="XP_020856721.1"/>
    </source>
</evidence>
<feature type="region of interest" description="Disordered" evidence="1">
    <location>
        <begin position="1"/>
        <end position="28"/>
    </location>
</feature>
<feature type="transmembrane region" description="Helical" evidence="2">
    <location>
        <begin position="234"/>
        <end position="255"/>
    </location>
</feature>
<evidence type="ECO:0000256" key="1">
    <source>
        <dbReference type="SAM" id="MobiDB-lite"/>
    </source>
</evidence>
<feature type="transmembrane region" description="Helical" evidence="2">
    <location>
        <begin position="203"/>
        <end position="222"/>
    </location>
</feature>
<keyword evidence="2" id="KW-0812">Transmembrane</keyword>
<reference evidence="4" key="1">
    <citation type="submission" date="2025-08" db="UniProtKB">
        <authorList>
            <consortium name="RefSeq"/>
        </authorList>
    </citation>
    <scope>IDENTIFICATION</scope>
    <source>
        <tissue evidence="4">Spleen</tissue>
    </source>
</reference>
<protein>
    <submittedName>
        <fullName evidence="4">Uncharacterized protein LOC110218358 isoform X6</fullName>
    </submittedName>
</protein>
<dbReference type="RefSeq" id="XP_020856721.1">
    <property type="nucleotide sequence ID" value="XM_021001062.1"/>
</dbReference>
<evidence type="ECO:0000313" key="3">
    <source>
        <dbReference type="Proteomes" id="UP000515140"/>
    </source>
</evidence>
<gene>
    <name evidence="4" type="primary">LOC110218358</name>
</gene>
<dbReference type="Proteomes" id="UP000515140">
    <property type="component" value="Unplaced"/>
</dbReference>
<keyword evidence="2" id="KW-1133">Transmembrane helix</keyword>
<dbReference type="AlphaFoldDB" id="A0A6P5LLM0"/>
<proteinExistence type="predicted"/>
<dbReference type="GeneID" id="110218358"/>
<accession>A0A6P5LLM0</accession>
<keyword evidence="3" id="KW-1185">Reference proteome</keyword>
<sequence>MPLGHPSRSRRHSRINTTHPPTVLSGWGTPPSRDWNHRAVCGCPYHCETPEERIGSRPLHSIVNRWLRGAPVTKCSDILCFLHPGSHLGSHLAYPAGSPAGVGLQSFSLHYQTVTTFISPVRLGDLMEPTPEQEAVGSTECKAQGPSAPHSHPDWEHIRHLARLHKQMVAYTLHFISSLHLLVSSVFLLAIPTIGYLKTIQSINTFIHLHLNFCLFLSRLLFLAEGHWTLSEAMCIMISCILCNLALATSAYSWVGSVSTWPPGASR</sequence>
<keyword evidence="2" id="KW-0472">Membrane</keyword>
<feature type="transmembrane region" description="Helical" evidence="2">
    <location>
        <begin position="168"/>
        <end position="191"/>
    </location>
</feature>
<evidence type="ECO:0000256" key="2">
    <source>
        <dbReference type="SAM" id="Phobius"/>
    </source>
</evidence>